<dbReference type="InterPro" id="IPR036396">
    <property type="entry name" value="Cyt_P450_sf"/>
</dbReference>
<reference evidence="8 9" key="1">
    <citation type="submission" date="2016-11" db="EMBL/GenBank/DDBJ databases">
        <authorList>
            <person name="Jaros S."/>
            <person name="Januszkiewicz K."/>
            <person name="Wedrychowicz H."/>
        </authorList>
    </citation>
    <scope>NUCLEOTIDE SEQUENCE [LARGE SCALE GENOMIC DNA]</scope>
    <source>
        <strain evidence="8 9">DSM 44523</strain>
    </source>
</reference>
<keyword evidence="3 7" id="KW-0479">Metal-binding</keyword>
<dbReference type="InterPro" id="IPR017972">
    <property type="entry name" value="Cyt_P450_CS"/>
</dbReference>
<dbReference type="InterPro" id="IPR002397">
    <property type="entry name" value="Cyt_P450_B"/>
</dbReference>
<evidence type="ECO:0000256" key="2">
    <source>
        <dbReference type="ARBA" id="ARBA00022617"/>
    </source>
</evidence>
<dbReference type="GO" id="GO:0005506">
    <property type="term" value="F:iron ion binding"/>
    <property type="evidence" value="ECO:0007669"/>
    <property type="project" value="InterPro"/>
</dbReference>
<dbReference type="InterPro" id="IPR001128">
    <property type="entry name" value="Cyt_P450"/>
</dbReference>
<dbReference type="Pfam" id="PF00067">
    <property type="entry name" value="p450"/>
    <property type="match status" value="1"/>
</dbReference>
<dbReference type="GO" id="GO:0016705">
    <property type="term" value="F:oxidoreductase activity, acting on paired donors, with incorporation or reduction of molecular oxygen"/>
    <property type="evidence" value="ECO:0007669"/>
    <property type="project" value="InterPro"/>
</dbReference>
<sequence>MHGIVLDGVFAQDPYPLYARLRREAPVTQATTATGTPVWLVTRYEDARTALADPRLAKDAHRLRAMLEARGNPRTLDESLMAHMLNSDPPDHTRLRRLVGKAFTARRVEALRPSIERISASLLDRIDPTSEVDLISAYAFPLPITVICALLGIPDADHDSFRSWSNTIVTNSETEEFQIASAGLVNYLTEQIERKRREPGDDMFSALVTARDDGDQLSEEELLAMVFLLLVAGHETTVNLVANGVWSLLRHPDQMARLRGDLGLLPNAVEEFLRFESPVNVATFRFTSEPVRIGDVEIPEGEIVMVSLGSGNRDGDRFPDPDQLDIDRGLGGHLAFGHGIHYCLGAPLARLEAEIAFRDLLTRFDRIELVDEELEWRNSQLMRGLVQLPLRLTPAVVDVA</sequence>
<protein>
    <submittedName>
        <fullName evidence="8">Cytochrome P450</fullName>
    </submittedName>
</protein>
<keyword evidence="4 7" id="KW-0560">Oxidoreductase</keyword>
<dbReference type="FunFam" id="1.10.630.10:FF:000018">
    <property type="entry name" value="Cytochrome P450 monooxygenase"/>
    <property type="match status" value="1"/>
</dbReference>
<dbReference type="RefSeq" id="WP_073481493.1">
    <property type="nucleotide sequence ID" value="NZ_FQVN01000003.1"/>
</dbReference>
<organism evidence="8 9">
    <name type="scientific">Streptoalloteichus hindustanus</name>
    <dbReference type="NCBI Taxonomy" id="2017"/>
    <lineage>
        <taxon>Bacteria</taxon>
        <taxon>Bacillati</taxon>
        <taxon>Actinomycetota</taxon>
        <taxon>Actinomycetes</taxon>
        <taxon>Pseudonocardiales</taxon>
        <taxon>Pseudonocardiaceae</taxon>
        <taxon>Streptoalloteichus</taxon>
    </lineage>
</organism>
<dbReference type="PANTHER" id="PTHR46696">
    <property type="entry name" value="P450, PUTATIVE (EUROFUNG)-RELATED"/>
    <property type="match status" value="1"/>
</dbReference>
<accession>A0A1M5ASE2</accession>
<keyword evidence="2 7" id="KW-0349">Heme</keyword>
<dbReference type="OrthoDB" id="5500002at2"/>
<dbReference type="PROSITE" id="PS00086">
    <property type="entry name" value="CYTOCHROME_P450"/>
    <property type="match status" value="1"/>
</dbReference>
<dbReference type="EMBL" id="FQVN01000003">
    <property type="protein sequence ID" value="SHF33151.1"/>
    <property type="molecule type" value="Genomic_DNA"/>
</dbReference>
<gene>
    <name evidence="8" type="ORF">SAMN05444320_103243</name>
</gene>
<evidence type="ECO:0000256" key="1">
    <source>
        <dbReference type="ARBA" id="ARBA00010617"/>
    </source>
</evidence>
<dbReference type="PANTHER" id="PTHR46696:SF1">
    <property type="entry name" value="CYTOCHROME P450 YJIB-RELATED"/>
    <property type="match status" value="1"/>
</dbReference>
<dbReference type="PRINTS" id="PR00359">
    <property type="entry name" value="BP450"/>
</dbReference>
<proteinExistence type="inferred from homology"/>
<evidence type="ECO:0000256" key="5">
    <source>
        <dbReference type="ARBA" id="ARBA00023004"/>
    </source>
</evidence>
<dbReference type="GO" id="GO:0020037">
    <property type="term" value="F:heme binding"/>
    <property type="evidence" value="ECO:0007669"/>
    <property type="project" value="InterPro"/>
</dbReference>
<dbReference type="Gene3D" id="1.10.630.10">
    <property type="entry name" value="Cytochrome P450"/>
    <property type="match status" value="1"/>
</dbReference>
<dbReference type="Proteomes" id="UP000184501">
    <property type="component" value="Unassembled WGS sequence"/>
</dbReference>
<evidence type="ECO:0000313" key="9">
    <source>
        <dbReference type="Proteomes" id="UP000184501"/>
    </source>
</evidence>
<evidence type="ECO:0000256" key="4">
    <source>
        <dbReference type="ARBA" id="ARBA00023002"/>
    </source>
</evidence>
<keyword evidence="5 7" id="KW-0408">Iron</keyword>
<keyword evidence="9" id="KW-1185">Reference proteome</keyword>
<dbReference type="CDD" id="cd11029">
    <property type="entry name" value="CYP107-like"/>
    <property type="match status" value="1"/>
</dbReference>
<name>A0A1M5ASE2_STRHI</name>
<dbReference type="STRING" id="2017.SAMN05444320_103243"/>
<keyword evidence="6 7" id="KW-0503">Monooxygenase</keyword>
<dbReference type="AlphaFoldDB" id="A0A1M5ASE2"/>
<dbReference type="GO" id="GO:0004497">
    <property type="term" value="F:monooxygenase activity"/>
    <property type="evidence" value="ECO:0007669"/>
    <property type="project" value="UniProtKB-KW"/>
</dbReference>
<evidence type="ECO:0000256" key="7">
    <source>
        <dbReference type="RuleBase" id="RU000461"/>
    </source>
</evidence>
<dbReference type="SUPFAM" id="SSF48264">
    <property type="entry name" value="Cytochrome P450"/>
    <property type="match status" value="1"/>
</dbReference>
<comment type="similarity">
    <text evidence="1 7">Belongs to the cytochrome P450 family.</text>
</comment>
<evidence type="ECO:0000256" key="3">
    <source>
        <dbReference type="ARBA" id="ARBA00022723"/>
    </source>
</evidence>
<evidence type="ECO:0000256" key="6">
    <source>
        <dbReference type="ARBA" id="ARBA00023033"/>
    </source>
</evidence>
<evidence type="ECO:0000313" key="8">
    <source>
        <dbReference type="EMBL" id="SHF33151.1"/>
    </source>
</evidence>